<dbReference type="InterPro" id="IPR023013">
    <property type="entry name" value="AGPR_AS"/>
</dbReference>
<dbReference type="GO" id="GO:0003942">
    <property type="term" value="F:N-acetyl-gamma-glutamyl-phosphate reductase activity"/>
    <property type="evidence" value="ECO:0007669"/>
    <property type="project" value="UniProtKB-UniRule"/>
</dbReference>
<feature type="domain" description="Semialdehyde dehydrogenase NAD-binding" evidence="9">
    <location>
        <begin position="3"/>
        <end position="140"/>
    </location>
</feature>
<dbReference type="AlphaFoldDB" id="A0A3T0D6N6"/>
<comment type="subcellular location">
    <subcellularLocation>
        <location evidence="7">Cytoplasm</location>
    </subcellularLocation>
</comment>
<evidence type="ECO:0000256" key="6">
    <source>
        <dbReference type="ARBA" id="ARBA00050557"/>
    </source>
</evidence>
<dbReference type="KEGG" id="ccha:ELD05_08780"/>
<comment type="catalytic activity">
    <reaction evidence="6 7">
        <text>N-acetyl-L-glutamate 5-semialdehyde + phosphate + NADP(+) = N-acetyl-L-glutamyl 5-phosphate + NADPH + H(+)</text>
        <dbReference type="Rhea" id="RHEA:21588"/>
        <dbReference type="ChEBI" id="CHEBI:15378"/>
        <dbReference type="ChEBI" id="CHEBI:29123"/>
        <dbReference type="ChEBI" id="CHEBI:43474"/>
        <dbReference type="ChEBI" id="CHEBI:57783"/>
        <dbReference type="ChEBI" id="CHEBI:57936"/>
        <dbReference type="ChEBI" id="CHEBI:58349"/>
        <dbReference type="EC" id="1.2.1.38"/>
    </reaction>
</comment>
<comment type="function">
    <text evidence="7">Catalyzes the NADPH-dependent reduction of N-acetyl-5-glutamyl phosphate to yield N-acetyl-L-glutamate 5-semialdehyde.</text>
</comment>
<dbReference type="CDD" id="cd23934">
    <property type="entry name" value="AGPR_1_C"/>
    <property type="match status" value="1"/>
</dbReference>
<dbReference type="GO" id="GO:0006526">
    <property type="term" value="P:L-arginine biosynthetic process"/>
    <property type="evidence" value="ECO:0007669"/>
    <property type="project" value="UniProtKB-UniRule"/>
</dbReference>
<dbReference type="GO" id="GO:0005737">
    <property type="term" value="C:cytoplasm"/>
    <property type="evidence" value="ECO:0007669"/>
    <property type="project" value="UniProtKB-SubCell"/>
</dbReference>
<dbReference type="SUPFAM" id="SSF51735">
    <property type="entry name" value="NAD(P)-binding Rossmann-fold domains"/>
    <property type="match status" value="1"/>
</dbReference>
<name>A0A3T0D6N6_9FIRM</name>
<dbReference type="EC" id="1.2.1.38" evidence="7"/>
<evidence type="ECO:0000256" key="7">
    <source>
        <dbReference type="HAMAP-Rule" id="MF_00150"/>
    </source>
</evidence>
<dbReference type="NCBIfam" id="TIGR01850">
    <property type="entry name" value="argC"/>
    <property type="match status" value="1"/>
</dbReference>
<dbReference type="SUPFAM" id="SSF55347">
    <property type="entry name" value="Glyceraldehyde-3-phosphate dehydrogenase-like, C-terminal domain"/>
    <property type="match status" value="1"/>
</dbReference>
<organism evidence="10 11">
    <name type="scientific">Caldicellulosiruptor changbaiensis</name>
    <dbReference type="NCBI Taxonomy" id="1222016"/>
    <lineage>
        <taxon>Bacteria</taxon>
        <taxon>Bacillati</taxon>
        <taxon>Bacillota</taxon>
        <taxon>Bacillota incertae sedis</taxon>
        <taxon>Caldicellulosiruptorales</taxon>
        <taxon>Caldicellulosiruptoraceae</taxon>
        <taxon>Caldicellulosiruptor</taxon>
    </lineage>
</organism>
<dbReference type="GO" id="GO:0051287">
    <property type="term" value="F:NAD binding"/>
    <property type="evidence" value="ECO:0007669"/>
    <property type="project" value="InterPro"/>
</dbReference>
<dbReference type="Pfam" id="PF22698">
    <property type="entry name" value="Semialdhyde_dhC_1"/>
    <property type="match status" value="1"/>
</dbReference>
<keyword evidence="11" id="KW-1185">Reference proteome</keyword>
<dbReference type="PROSITE" id="PS01224">
    <property type="entry name" value="ARGC"/>
    <property type="match status" value="1"/>
</dbReference>
<evidence type="ECO:0000256" key="3">
    <source>
        <dbReference type="ARBA" id="ARBA00022605"/>
    </source>
</evidence>
<proteinExistence type="inferred from homology"/>
<dbReference type="CDD" id="cd17895">
    <property type="entry name" value="AGPR_1_N"/>
    <property type="match status" value="1"/>
</dbReference>
<keyword evidence="5 7" id="KW-0560">Oxidoreductase</keyword>
<feature type="active site" evidence="7 8">
    <location>
        <position position="148"/>
    </location>
</feature>
<accession>A0A3T0D6N6</accession>
<gene>
    <name evidence="7" type="primary">argC</name>
    <name evidence="10" type="ORF">ELD05_08780</name>
</gene>
<evidence type="ECO:0000256" key="5">
    <source>
        <dbReference type="ARBA" id="ARBA00023002"/>
    </source>
</evidence>
<evidence type="ECO:0000256" key="1">
    <source>
        <dbReference type="ARBA" id="ARBA00004862"/>
    </source>
</evidence>
<dbReference type="Pfam" id="PF01118">
    <property type="entry name" value="Semialdhyde_dh"/>
    <property type="match status" value="1"/>
</dbReference>
<dbReference type="InterPro" id="IPR058924">
    <property type="entry name" value="AGPR_dimerisation_dom"/>
</dbReference>
<dbReference type="InterPro" id="IPR036291">
    <property type="entry name" value="NAD(P)-bd_dom_sf"/>
</dbReference>
<dbReference type="GO" id="GO:0070401">
    <property type="term" value="F:NADP+ binding"/>
    <property type="evidence" value="ECO:0007669"/>
    <property type="project" value="InterPro"/>
</dbReference>
<comment type="similarity">
    <text evidence="7">Belongs to the NAGSA dehydrogenase family. Type 1 subfamily.</text>
</comment>
<dbReference type="PANTHER" id="PTHR32338">
    <property type="entry name" value="N-ACETYL-GAMMA-GLUTAMYL-PHOSPHATE REDUCTASE, CHLOROPLASTIC-RELATED-RELATED"/>
    <property type="match status" value="1"/>
</dbReference>
<dbReference type="SMART" id="SM00859">
    <property type="entry name" value="Semialdhyde_dh"/>
    <property type="match status" value="1"/>
</dbReference>
<dbReference type="InterPro" id="IPR000534">
    <property type="entry name" value="Semialdehyde_DH_NAD-bd"/>
</dbReference>
<dbReference type="Gene3D" id="3.30.360.10">
    <property type="entry name" value="Dihydrodipicolinate Reductase, domain 2"/>
    <property type="match status" value="1"/>
</dbReference>
<dbReference type="InterPro" id="IPR050085">
    <property type="entry name" value="AGPR"/>
</dbReference>
<dbReference type="RefSeq" id="WP_127352124.1">
    <property type="nucleotide sequence ID" value="NZ_CP034791.1"/>
</dbReference>
<reference evidence="10 11" key="1">
    <citation type="submission" date="2018-12" db="EMBL/GenBank/DDBJ databases">
        <title>Genome sequence from the cellulolytic species, Caldicellulosiruptor changbaiensis.</title>
        <authorList>
            <person name="Blumer-Schuette S.E."/>
            <person name="Mendoza C."/>
        </authorList>
    </citation>
    <scope>NUCLEOTIDE SEQUENCE [LARGE SCALE GENOMIC DNA]</scope>
    <source>
        <strain evidence="10 11">CBS-Z</strain>
    </source>
</reference>
<keyword evidence="2 7" id="KW-0055">Arginine biosynthesis</keyword>
<protein>
    <recommendedName>
        <fullName evidence="7">N-acetyl-gamma-glutamyl-phosphate reductase</fullName>
        <shortName evidence="7">AGPR</shortName>
        <ecNumber evidence="7">1.2.1.38</ecNumber>
    </recommendedName>
    <alternativeName>
        <fullName evidence="7">N-acetyl-glutamate semialdehyde dehydrogenase</fullName>
        <shortName evidence="7">NAGSA dehydrogenase</shortName>
    </alternativeName>
</protein>
<evidence type="ECO:0000313" key="10">
    <source>
        <dbReference type="EMBL" id="AZT90729.1"/>
    </source>
</evidence>
<dbReference type="EMBL" id="CP034791">
    <property type="protein sequence ID" value="AZT90729.1"/>
    <property type="molecule type" value="Genomic_DNA"/>
</dbReference>
<dbReference type="Gene3D" id="3.40.50.720">
    <property type="entry name" value="NAD(P)-binding Rossmann-like Domain"/>
    <property type="match status" value="1"/>
</dbReference>
<dbReference type="HAMAP" id="MF_00150">
    <property type="entry name" value="ArgC_type1"/>
    <property type="match status" value="1"/>
</dbReference>
<keyword evidence="4 7" id="KW-0521">NADP</keyword>
<evidence type="ECO:0000256" key="8">
    <source>
        <dbReference type="PROSITE-ProRule" id="PRU10010"/>
    </source>
</evidence>
<evidence type="ECO:0000313" key="11">
    <source>
        <dbReference type="Proteomes" id="UP000282930"/>
    </source>
</evidence>
<dbReference type="Proteomes" id="UP000282930">
    <property type="component" value="Chromosome"/>
</dbReference>
<dbReference type="UniPathway" id="UPA00068">
    <property type="reaction ID" value="UER00108"/>
</dbReference>
<keyword evidence="3 7" id="KW-0028">Amino-acid biosynthesis</keyword>
<comment type="pathway">
    <text evidence="1 7">Amino-acid biosynthesis; L-arginine biosynthesis; N(2)-acetyl-L-ornithine from L-glutamate: step 3/4.</text>
</comment>
<dbReference type="InterPro" id="IPR000706">
    <property type="entry name" value="AGPR_type-1"/>
</dbReference>
<evidence type="ECO:0000256" key="4">
    <source>
        <dbReference type="ARBA" id="ARBA00022857"/>
    </source>
</evidence>
<evidence type="ECO:0000259" key="9">
    <source>
        <dbReference type="SMART" id="SM00859"/>
    </source>
</evidence>
<dbReference type="PANTHER" id="PTHR32338:SF10">
    <property type="entry name" value="N-ACETYL-GAMMA-GLUTAMYL-PHOSPHATE REDUCTASE, CHLOROPLASTIC-RELATED"/>
    <property type="match status" value="1"/>
</dbReference>
<keyword evidence="7" id="KW-0963">Cytoplasm</keyword>
<sequence length="343" mass="38586">MIKASIIGASGYVGIELIRLLLKHPEVEISSIISSSNKDIPIEKTNPQFKKILNLTFKEFDIDLIKEADVVFCALPHGVSQEYVKMAYDLGKVVIDLSSDFRYKDLSRYSKDYGEHKYPQLLNESSYGLCEIYREEIKSSKIVGNPGCYPTSAILGLAPLLKNKLIQKDSIIIDSKSGVSGAGKKSDFSYSFCEVDENFKAYGVAKHRHTSEIEEKCSFLFGEDLNLSFTPHLLPVKRGILSTIYATLTKSLNKNELIEIYKEFYRDEFFIRIYEDGLPELKYVTGTNFVDIGLKVDKKANRVIVISCIDNLIKGAAGQAIQNMNIKFSLNEKTGLVTVGEYF</sequence>
<evidence type="ECO:0000256" key="2">
    <source>
        <dbReference type="ARBA" id="ARBA00022571"/>
    </source>
</evidence>
<dbReference type="FunFam" id="3.30.360.10:FF:000014">
    <property type="entry name" value="N-acetyl-gamma-glutamyl-phosphate reductase"/>
    <property type="match status" value="1"/>
</dbReference>